<dbReference type="PANTHER" id="PTHR43437">
    <property type="entry name" value="HYDROXYACYL-THIOESTER DEHYDRATASE TYPE 2, MITOCHONDRIAL-RELATED"/>
    <property type="match status" value="1"/>
</dbReference>
<dbReference type="Pfam" id="PF01575">
    <property type="entry name" value="MaoC_dehydratas"/>
    <property type="match status" value="1"/>
</dbReference>
<feature type="domain" description="MaoC-like" evidence="1">
    <location>
        <begin position="32"/>
        <end position="135"/>
    </location>
</feature>
<accession>A0A7J3M4H5</accession>
<gene>
    <name evidence="2" type="ORF">ENT52_08215</name>
</gene>
<sequence length="150" mass="16707">MDFSELESIYKKSGGDFKEFKKISATVDVGLKFSFLKKINEIDVQLFGLISGDLNPIHFSEEFAKKTKFGGRVVHGMLTTSLVSTAVAMLPGTVVLLETSFRYLAPVRIGDLVAVDCEIVEKEKNRYKVNVVCKVNDKAVAEGWAKILIW</sequence>
<dbReference type="GO" id="GO:0006633">
    <property type="term" value="P:fatty acid biosynthetic process"/>
    <property type="evidence" value="ECO:0007669"/>
    <property type="project" value="InterPro"/>
</dbReference>
<dbReference type="EMBL" id="DSYZ01000153">
    <property type="protein sequence ID" value="HGT83689.1"/>
    <property type="molecule type" value="Genomic_DNA"/>
</dbReference>
<dbReference type="GO" id="GO:0005835">
    <property type="term" value="C:fatty acid synthase complex"/>
    <property type="evidence" value="ECO:0007669"/>
    <property type="project" value="InterPro"/>
</dbReference>
<organism evidence="2">
    <name type="scientific">Archaeoglobus fulgidus</name>
    <dbReference type="NCBI Taxonomy" id="2234"/>
    <lineage>
        <taxon>Archaea</taxon>
        <taxon>Methanobacteriati</taxon>
        <taxon>Methanobacteriota</taxon>
        <taxon>Archaeoglobi</taxon>
        <taxon>Archaeoglobales</taxon>
        <taxon>Archaeoglobaceae</taxon>
        <taxon>Archaeoglobus</taxon>
    </lineage>
</organism>
<dbReference type="GO" id="GO:0019171">
    <property type="term" value="F:(3R)-hydroxyacyl-[acyl-carrier-protein] dehydratase activity"/>
    <property type="evidence" value="ECO:0007669"/>
    <property type="project" value="TreeGrafter"/>
</dbReference>
<dbReference type="InterPro" id="IPR050965">
    <property type="entry name" value="UPF0336/Enoyl-CoA_hydratase"/>
</dbReference>
<dbReference type="PANTHER" id="PTHR43437:SF3">
    <property type="entry name" value="HYDROXYACYL-THIOESTER DEHYDRATASE TYPE 2, MITOCHONDRIAL"/>
    <property type="match status" value="1"/>
</dbReference>
<name>A0A7J3M4H5_ARCFL</name>
<dbReference type="SUPFAM" id="SSF54637">
    <property type="entry name" value="Thioesterase/thiol ester dehydrase-isomerase"/>
    <property type="match status" value="1"/>
</dbReference>
<dbReference type="GO" id="GO:0004312">
    <property type="term" value="F:fatty acid synthase activity"/>
    <property type="evidence" value="ECO:0007669"/>
    <property type="project" value="InterPro"/>
</dbReference>
<protein>
    <submittedName>
        <fullName evidence="2">MaoC family dehydratase</fullName>
    </submittedName>
</protein>
<dbReference type="InterPro" id="IPR002539">
    <property type="entry name" value="MaoC-like_dom"/>
</dbReference>
<dbReference type="Gene3D" id="3.10.129.10">
    <property type="entry name" value="Hotdog Thioesterase"/>
    <property type="match status" value="1"/>
</dbReference>
<dbReference type="AlphaFoldDB" id="A0A7J3M4H5"/>
<evidence type="ECO:0000313" key="2">
    <source>
        <dbReference type="EMBL" id="HGT83689.1"/>
    </source>
</evidence>
<comment type="caution">
    <text evidence="2">The sequence shown here is derived from an EMBL/GenBank/DDBJ whole genome shotgun (WGS) entry which is preliminary data.</text>
</comment>
<dbReference type="InterPro" id="IPR003965">
    <property type="entry name" value="Fatty_acid_synthase"/>
</dbReference>
<dbReference type="PRINTS" id="PR01483">
    <property type="entry name" value="FASYNTHASE"/>
</dbReference>
<dbReference type="CDD" id="cd03449">
    <property type="entry name" value="R_hydratase"/>
    <property type="match status" value="1"/>
</dbReference>
<reference evidence="2" key="1">
    <citation type="journal article" date="2020" name="mSystems">
        <title>Genome- and Community-Level Interaction Insights into Carbon Utilization and Element Cycling Functions of Hydrothermarchaeota in Hydrothermal Sediment.</title>
        <authorList>
            <person name="Zhou Z."/>
            <person name="Liu Y."/>
            <person name="Xu W."/>
            <person name="Pan J."/>
            <person name="Luo Z.H."/>
            <person name="Li M."/>
        </authorList>
    </citation>
    <scope>NUCLEOTIDE SEQUENCE [LARGE SCALE GENOMIC DNA]</scope>
    <source>
        <strain evidence="2">SpSt-587</strain>
    </source>
</reference>
<proteinExistence type="predicted"/>
<evidence type="ECO:0000259" key="1">
    <source>
        <dbReference type="Pfam" id="PF01575"/>
    </source>
</evidence>
<dbReference type="InterPro" id="IPR029069">
    <property type="entry name" value="HotDog_dom_sf"/>
</dbReference>